<name>A0A423PL55_9GAMM</name>
<keyword evidence="4" id="KW-1185">Reference proteome</keyword>
<reference evidence="3 4" key="1">
    <citation type="submission" date="2013-10" db="EMBL/GenBank/DDBJ databases">
        <title>Salinisphaera orenii MK-B5 Genome Sequencing.</title>
        <authorList>
            <person name="Lai Q."/>
            <person name="Li C."/>
            <person name="Shao Z."/>
        </authorList>
    </citation>
    <scope>NUCLEOTIDE SEQUENCE [LARGE SCALE GENOMIC DNA]</scope>
    <source>
        <strain evidence="3 4">MK-B5</strain>
    </source>
</reference>
<evidence type="ECO:0000313" key="4">
    <source>
        <dbReference type="Proteomes" id="UP000283993"/>
    </source>
</evidence>
<comment type="caution">
    <text evidence="3">The sequence shown here is derived from an EMBL/GenBank/DDBJ whole genome shotgun (WGS) entry which is preliminary data.</text>
</comment>
<feature type="compositionally biased region" description="Basic and acidic residues" evidence="1">
    <location>
        <begin position="60"/>
        <end position="71"/>
    </location>
</feature>
<proteinExistence type="predicted"/>
<accession>A0A423PL55</accession>
<feature type="transmembrane region" description="Helical" evidence="2">
    <location>
        <begin position="7"/>
        <end position="32"/>
    </location>
</feature>
<evidence type="ECO:0000313" key="3">
    <source>
        <dbReference type="EMBL" id="ROO26309.1"/>
    </source>
</evidence>
<keyword evidence="2" id="KW-0812">Transmembrane</keyword>
<sequence>MQHPISYWRMFIAVTAGVVVGNIILTILWGVVGTMAVGAFVNALDFDFGGTPGSSVTSGREYRQQRQEERNQSPGIPQSAARPSIEQSLRDQRQNTPTGRKLYVQCRTWRIQYNSSPSDARRAGRDRACNAYRAYIESGRAP</sequence>
<gene>
    <name evidence="3" type="ORF">SAOR_10780</name>
</gene>
<feature type="region of interest" description="Disordered" evidence="1">
    <location>
        <begin position="51"/>
        <end position="100"/>
    </location>
</feature>
<protein>
    <submittedName>
        <fullName evidence="3">Uncharacterized protein</fullName>
    </submittedName>
</protein>
<dbReference type="AlphaFoldDB" id="A0A423PL55"/>
<dbReference type="EMBL" id="AYKH01000023">
    <property type="protein sequence ID" value="ROO26309.1"/>
    <property type="molecule type" value="Genomic_DNA"/>
</dbReference>
<dbReference type="RefSeq" id="WP_123631439.1">
    <property type="nucleotide sequence ID" value="NZ_AYKH01000023.1"/>
</dbReference>
<evidence type="ECO:0000256" key="1">
    <source>
        <dbReference type="SAM" id="MobiDB-lite"/>
    </source>
</evidence>
<dbReference type="Proteomes" id="UP000283993">
    <property type="component" value="Unassembled WGS sequence"/>
</dbReference>
<keyword evidence="2" id="KW-0472">Membrane</keyword>
<organism evidence="3 4">
    <name type="scientific">Salinisphaera orenii MK-B5</name>
    <dbReference type="NCBI Taxonomy" id="856730"/>
    <lineage>
        <taxon>Bacteria</taxon>
        <taxon>Pseudomonadati</taxon>
        <taxon>Pseudomonadota</taxon>
        <taxon>Gammaproteobacteria</taxon>
        <taxon>Salinisphaerales</taxon>
        <taxon>Salinisphaeraceae</taxon>
        <taxon>Salinisphaera</taxon>
    </lineage>
</organism>
<keyword evidence="2" id="KW-1133">Transmembrane helix</keyword>
<evidence type="ECO:0000256" key="2">
    <source>
        <dbReference type="SAM" id="Phobius"/>
    </source>
</evidence>